<gene>
    <name evidence="4" type="ORF">OOZ53_04025</name>
</gene>
<feature type="transmembrane region" description="Helical" evidence="3">
    <location>
        <begin position="20"/>
        <end position="37"/>
    </location>
</feature>
<comment type="subcellular location">
    <subcellularLocation>
        <location evidence="2">Cell membrane</location>
        <topology evidence="2">Multi-pass membrane protein</topology>
    </subcellularLocation>
</comment>
<evidence type="ECO:0000256" key="1">
    <source>
        <dbReference type="ARBA" id="ARBA00010692"/>
    </source>
</evidence>
<dbReference type="EMBL" id="JAPJZH010000002">
    <property type="protein sequence ID" value="MDA4844501.1"/>
    <property type="molecule type" value="Genomic_DNA"/>
</dbReference>
<keyword evidence="3" id="KW-0812">Transmembrane</keyword>
<dbReference type="PANTHER" id="PTHR34295:SF1">
    <property type="entry name" value="BIOTIN TRANSPORTER BIOY"/>
    <property type="match status" value="1"/>
</dbReference>
<keyword evidence="2 3" id="KW-0472">Membrane</keyword>
<proteinExistence type="inferred from homology"/>
<dbReference type="PIRSF" id="PIRSF016661">
    <property type="entry name" value="BioY"/>
    <property type="match status" value="1"/>
</dbReference>
<feature type="transmembrane region" description="Helical" evidence="3">
    <location>
        <begin position="91"/>
        <end position="112"/>
    </location>
</feature>
<dbReference type="Proteomes" id="UP001148313">
    <property type="component" value="Unassembled WGS sequence"/>
</dbReference>
<sequence length="192" mass="20058">MTLYATLTAGRSHSLLRDSLIVVSASILLALSAKAAVPFFPVPMTMQTLVVLGLGLALGSRLAVLSVLLYLVEGAAGLPVFSGTPEKGIGIAYMMGPTGGFLIGFVLAAGLTGWLAERGWDRNIVMAFLAALAGTVILYVPGLLWLGGLVGWDKPVLAWGLYPFILGDLTKAALAALIFPTAWKFLKSRGAV</sequence>
<comment type="similarity">
    <text evidence="1 2">Belongs to the BioY family.</text>
</comment>
<evidence type="ECO:0000313" key="5">
    <source>
        <dbReference type="Proteomes" id="UP001148313"/>
    </source>
</evidence>
<evidence type="ECO:0000256" key="2">
    <source>
        <dbReference type="PIRNR" id="PIRNR016661"/>
    </source>
</evidence>
<organism evidence="4 5">
    <name type="scientific">Hoeflea poritis</name>
    <dbReference type="NCBI Taxonomy" id="2993659"/>
    <lineage>
        <taxon>Bacteria</taxon>
        <taxon>Pseudomonadati</taxon>
        <taxon>Pseudomonadota</taxon>
        <taxon>Alphaproteobacteria</taxon>
        <taxon>Hyphomicrobiales</taxon>
        <taxon>Rhizobiaceae</taxon>
        <taxon>Hoeflea</taxon>
    </lineage>
</organism>
<evidence type="ECO:0000313" key="4">
    <source>
        <dbReference type="EMBL" id="MDA4844501.1"/>
    </source>
</evidence>
<accession>A0ABT4VIG5</accession>
<feature type="transmembrane region" description="Helical" evidence="3">
    <location>
        <begin position="49"/>
        <end position="71"/>
    </location>
</feature>
<dbReference type="PANTHER" id="PTHR34295">
    <property type="entry name" value="BIOTIN TRANSPORTER BIOY"/>
    <property type="match status" value="1"/>
</dbReference>
<comment type="caution">
    <text evidence="4">The sequence shown here is derived from an EMBL/GenBank/DDBJ whole genome shotgun (WGS) entry which is preliminary data.</text>
</comment>
<name>A0ABT4VIG5_9HYPH</name>
<feature type="transmembrane region" description="Helical" evidence="3">
    <location>
        <begin position="124"/>
        <end position="147"/>
    </location>
</feature>
<dbReference type="Gene3D" id="1.10.1760.20">
    <property type="match status" value="1"/>
</dbReference>
<dbReference type="InterPro" id="IPR003784">
    <property type="entry name" value="BioY"/>
</dbReference>
<dbReference type="RefSeq" id="WP_271088031.1">
    <property type="nucleotide sequence ID" value="NZ_JAPJZH010000002.1"/>
</dbReference>
<dbReference type="Pfam" id="PF02632">
    <property type="entry name" value="BioY"/>
    <property type="match status" value="1"/>
</dbReference>
<feature type="transmembrane region" description="Helical" evidence="3">
    <location>
        <begin position="159"/>
        <end position="179"/>
    </location>
</feature>
<keyword evidence="2" id="KW-1003">Cell membrane</keyword>
<keyword evidence="2" id="KW-0813">Transport</keyword>
<keyword evidence="5" id="KW-1185">Reference proteome</keyword>
<evidence type="ECO:0000256" key="3">
    <source>
        <dbReference type="SAM" id="Phobius"/>
    </source>
</evidence>
<protein>
    <recommendedName>
        <fullName evidence="2">Biotin transporter</fullName>
    </recommendedName>
</protein>
<reference evidence="4" key="1">
    <citation type="submission" date="2022-11" db="EMBL/GenBank/DDBJ databases">
        <title>Hoeflea poritis sp. nov., isolated from scleractinian coral Porites lutea.</title>
        <authorList>
            <person name="Zhang G."/>
            <person name="Wei Q."/>
            <person name="Cai L."/>
        </authorList>
    </citation>
    <scope>NUCLEOTIDE SEQUENCE</scope>
    <source>
        <strain evidence="4">E7-10</strain>
    </source>
</reference>
<keyword evidence="3" id="KW-1133">Transmembrane helix</keyword>